<gene>
    <name evidence="1" type="ordered locus">SpiBuddy_1869</name>
</gene>
<evidence type="ECO:0000313" key="1">
    <source>
        <dbReference type="EMBL" id="ADY13693.1"/>
    </source>
</evidence>
<dbReference type="EMBL" id="CP002541">
    <property type="protein sequence ID" value="ADY13693.1"/>
    <property type="molecule type" value="Genomic_DNA"/>
</dbReference>
<keyword evidence="2" id="KW-1185">Reference proteome</keyword>
<evidence type="ECO:0008006" key="3">
    <source>
        <dbReference type="Google" id="ProtNLM"/>
    </source>
</evidence>
<name>F0RWR2_SPHGB</name>
<evidence type="ECO:0000313" key="2">
    <source>
        <dbReference type="Proteomes" id="UP000008466"/>
    </source>
</evidence>
<accession>F0RWR2</accession>
<protein>
    <recommendedName>
        <fullName evidence="3">DUF4145 domain-containing protein</fullName>
    </recommendedName>
</protein>
<organism evidence="1 2">
    <name type="scientific">Sphaerochaeta globosa (strain ATCC BAA-1886 / DSM 22777 / Buddy)</name>
    <name type="common">Spirochaeta sp. (strain Buddy)</name>
    <dbReference type="NCBI Taxonomy" id="158189"/>
    <lineage>
        <taxon>Bacteria</taxon>
        <taxon>Pseudomonadati</taxon>
        <taxon>Spirochaetota</taxon>
        <taxon>Spirochaetia</taxon>
        <taxon>Spirochaetales</taxon>
        <taxon>Sphaerochaetaceae</taxon>
        <taxon>Sphaerochaeta</taxon>
    </lineage>
</organism>
<dbReference type="HOGENOM" id="CLU_084997_0_0_12"/>
<dbReference type="eggNOG" id="ENOG5032C51">
    <property type="taxonomic scope" value="Bacteria"/>
</dbReference>
<dbReference type="AlphaFoldDB" id="F0RWR2"/>
<sequence length="289" mass="33139">MVLSQKSVEELARIICGDGLVSRRSGQKLIDFFSQFGFHDEYGQGFPSRQTYAQSRIALINGKPEIDRCIKNTFDPRNFVAKMSELDETINRFNIFLEFDGWCVRREHAKILIEKATEIHAVETYDLPKVDTEVAFLEKVFPRPDFNKMKFETGLQISLNQRLDELDKCIKQECSLASIVLAGSILEGALLFFAFDHLDDFMKSKNAPRDRSGIVNKIEKWDLYNLIEAANSCGFIDQDIIKFSHVLRDYRNYIHPGVQFLQGFSPSIHTAHICYQVVLCAINQLIVNA</sequence>
<dbReference type="KEGG" id="sbu:SpiBuddy_1869"/>
<dbReference type="STRING" id="158189.SpiBuddy_1869"/>
<dbReference type="RefSeq" id="WP_013607542.1">
    <property type="nucleotide sequence ID" value="NC_015152.1"/>
</dbReference>
<dbReference type="Proteomes" id="UP000008466">
    <property type="component" value="Chromosome"/>
</dbReference>
<dbReference type="OrthoDB" id="9804686at2"/>
<proteinExistence type="predicted"/>
<reference evidence="2" key="1">
    <citation type="submission" date="2011-02" db="EMBL/GenBank/DDBJ databases">
        <title>Complete sequence of Spirochaeta sp. Buddy.</title>
        <authorList>
            <person name="Lucas S."/>
            <person name="Copeland A."/>
            <person name="Lapidus A."/>
            <person name="Cheng J.-F."/>
            <person name="Goodwin L."/>
            <person name="Pitluck S."/>
            <person name="Zeytun A."/>
            <person name="Detter J.C."/>
            <person name="Han C."/>
            <person name="Tapia R."/>
            <person name="Land M."/>
            <person name="Hauser L."/>
            <person name="Kyrpides N."/>
            <person name="Ivanova N."/>
            <person name="Mikhailova N."/>
            <person name="Pagani I."/>
            <person name="Ritalahti K.M."/>
            <person name="Loeffler F.E."/>
            <person name="Woyke T."/>
        </authorList>
    </citation>
    <scope>NUCLEOTIDE SEQUENCE [LARGE SCALE GENOMIC DNA]</scope>
    <source>
        <strain evidence="2">ATCC BAA-1886 / DSM 22777 / Buddy</strain>
    </source>
</reference>